<evidence type="ECO:0000256" key="2">
    <source>
        <dbReference type="ARBA" id="ARBA00008574"/>
    </source>
</evidence>
<evidence type="ECO:0000313" key="12">
    <source>
        <dbReference type="EMBL" id="CAH1271446.1"/>
    </source>
</evidence>
<dbReference type="GO" id="GO:0019706">
    <property type="term" value="F:protein-cysteine S-palmitoyltransferase activity"/>
    <property type="evidence" value="ECO:0007669"/>
    <property type="project" value="UniProtKB-EC"/>
</dbReference>
<keyword evidence="13" id="KW-1185">Reference proteome</keyword>
<dbReference type="PANTHER" id="PTHR22883:SF301">
    <property type="entry name" value="PALMITOYLTRANSFERASE ZDHHC12"/>
    <property type="match status" value="1"/>
</dbReference>
<keyword evidence="3 10" id="KW-0808">Transferase</keyword>
<dbReference type="OrthoDB" id="331948at2759"/>
<protein>
    <recommendedName>
        <fullName evidence="10">Palmitoyltransferase</fullName>
        <ecNumber evidence="10">2.3.1.225</ecNumber>
    </recommendedName>
</protein>
<comment type="domain">
    <text evidence="10">The DHHC domain is required for palmitoyltransferase activity.</text>
</comment>
<keyword evidence="7" id="KW-0564">Palmitate</keyword>
<keyword evidence="6 10" id="KW-0472">Membrane</keyword>
<proteinExistence type="inferred from homology"/>
<sequence>MAAVWKKPCCRLVFSTAVLVRSFHVCITTGVVSILFFKDTALRQQWLSGEYLVPCIYLALVFLSLVLYAAVCSMDPGFVSLTNNRNAIRKGRPCVESDSEEDDSASATETSVMIEPDIGIKPRVKLRNCGFCGIQQPIRAKHCELCGFCIHRFDHHCPWFETCIGERNHRFFWIFLLVETLLVGWTVHLVWTAFVYEASWSSWIMSNGLYMVAIFVLVLGGTATFLLVASHTYLIGINLTTWEFMSRHRITYLKDYHGDENPFDEGLLKNLWKFFLHLRLKDWEMHLMNRPAKTLGRA</sequence>
<evidence type="ECO:0000256" key="7">
    <source>
        <dbReference type="ARBA" id="ARBA00023139"/>
    </source>
</evidence>
<keyword evidence="4 10" id="KW-0812">Transmembrane</keyword>
<feature type="transmembrane region" description="Helical" evidence="10">
    <location>
        <begin position="51"/>
        <end position="71"/>
    </location>
</feature>
<dbReference type="EC" id="2.3.1.225" evidence="10"/>
<comment type="similarity">
    <text evidence="2 10">Belongs to the DHHC palmitoyltransferase family.</text>
</comment>
<evidence type="ECO:0000256" key="1">
    <source>
        <dbReference type="ARBA" id="ARBA00004127"/>
    </source>
</evidence>
<dbReference type="EMBL" id="OV696693">
    <property type="protein sequence ID" value="CAH1271446.1"/>
    <property type="molecule type" value="Genomic_DNA"/>
</dbReference>
<evidence type="ECO:0000256" key="6">
    <source>
        <dbReference type="ARBA" id="ARBA00023136"/>
    </source>
</evidence>
<reference evidence="12" key="1">
    <citation type="submission" date="2022-01" db="EMBL/GenBank/DDBJ databases">
        <authorList>
            <person name="Braso-Vives M."/>
        </authorList>
    </citation>
    <scope>NUCLEOTIDE SEQUENCE</scope>
</reference>
<keyword evidence="8" id="KW-0449">Lipoprotein</keyword>
<dbReference type="InterPro" id="IPR039859">
    <property type="entry name" value="PFA4/ZDH16/20/ERF2-like"/>
</dbReference>
<evidence type="ECO:0000256" key="5">
    <source>
        <dbReference type="ARBA" id="ARBA00022989"/>
    </source>
</evidence>
<feature type="transmembrane region" description="Helical" evidence="10">
    <location>
        <begin position="12"/>
        <end position="36"/>
    </location>
</feature>
<evidence type="ECO:0000256" key="9">
    <source>
        <dbReference type="ARBA" id="ARBA00023315"/>
    </source>
</evidence>
<evidence type="ECO:0000256" key="4">
    <source>
        <dbReference type="ARBA" id="ARBA00022692"/>
    </source>
</evidence>
<evidence type="ECO:0000256" key="3">
    <source>
        <dbReference type="ARBA" id="ARBA00022679"/>
    </source>
</evidence>
<comment type="subcellular location">
    <subcellularLocation>
        <location evidence="1">Endomembrane system</location>
        <topology evidence="1">Multi-pass membrane protein</topology>
    </subcellularLocation>
</comment>
<organism evidence="12 13">
    <name type="scientific">Branchiostoma lanceolatum</name>
    <name type="common">Common lancelet</name>
    <name type="synonym">Amphioxus lanceolatum</name>
    <dbReference type="NCBI Taxonomy" id="7740"/>
    <lineage>
        <taxon>Eukaryota</taxon>
        <taxon>Metazoa</taxon>
        <taxon>Chordata</taxon>
        <taxon>Cephalochordata</taxon>
        <taxon>Leptocardii</taxon>
        <taxon>Amphioxiformes</taxon>
        <taxon>Branchiostomatidae</taxon>
        <taxon>Branchiostoma</taxon>
    </lineage>
</organism>
<keyword evidence="5 10" id="KW-1133">Transmembrane helix</keyword>
<gene>
    <name evidence="12" type="primary">ZDHHC14</name>
    <name evidence="12" type="ORF">BLAG_LOCUS23470</name>
</gene>
<dbReference type="GO" id="GO:0005794">
    <property type="term" value="C:Golgi apparatus"/>
    <property type="evidence" value="ECO:0007669"/>
    <property type="project" value="TreeGrafter"/>
</dbReference>
<dbReference type="AlphaFoldDB" id="A0A8K0EYQ8"/>
<dbReference type="Proteomes" id="UP000838412">
    <property type="component" value="Chromosome 8"/>
</dbReference>
<evidence type="ECO:0000313" key="13">
    <source>
        <dbReference type="Proteomes" id="UP000838412"/>
    </source>
</evidence>
<dbReference type="InterPro" id="IPR001594">
    <property type="entry name" value="Palmitoyltrfase_DHHC"/>
</dbReference>
<keyword evidence="9 10" id="KW-0012">Acyltransferase</keyword>
<evidence type="ECO:0000256" key="10">
    <source>
        <dbReference type="RuleBase" id="RU079119"/>
    </source>
</evidence>
<feature type="transmembrane region" description="Helical" evidence="10">
    <location>
        <begin position="171"/>
        <end position="196"/>
    </location>
</feature>
<comment type="catalytic activity">
    <reaction evidence="10">
        <text>L-cysteinyl-[protein] + hexadecanoyl-CoA = S-hexadecanoyl-L-cysteinyl-[protein] + CoA</text>
        <dbReference type="Rhea" id="RHEA:36683"/>
        <dbReference type="Rhea" id="RHEA-COMP:10131"/>
        <dbReference type="Rhea" id="RHEA-COMP:11032"/>
        <dbReference type="ChEBI" id="CHEBI:29950"/>
        <dbReference type="ChEBI" id="CHEBI:57287"/>
        <dbReference type="ChEBI" id="CHEBI:57379"/>
        <dbReference type="ChEBI" id="CHEBI:74151"/>
        <dbReference type="EC" id="2.3.1.225"/>
    </reaction>
</comment>
<feature type="domain" description="Palmitoyltransferase DHHC" evidence="11">
    <location>
        <begin position="127"/>
        <end position="246"/>
    </location>
</feature>
<dbReference type="PANTHER" id="PTHR22883">
    <property type="entry name" value="ZINC FINGER DHHC DOMAIN CONTAINING PROTEIN"/>
    <property type="match status" value="1"/>
</dbReference>
<dbReference type="GO" id="GO:0006612">
    <property type="term" value="P:protein targeting to membrane"/>
    <property type="evidence" value="ECO:0007669"/>
    <property type="project" value="TreeGrafter"/>
</dbReference>
<accession>A0A8K0EYQ8</accession>
<evidence type="ECO:0000259" key="11">
    <source>
        <dbReference type="Pfam" id="PF01529"/>
    </source>
</evidence>
<dbReference type="GO" id="GO:0005783">
    <property type="term" value="C:endoplasmic reticulum"/>
    <property type="evidence" value="ECO:0007669"/>
    <property type="project" value="TreeGrafter"/>
</dbReference>
<dbReference type="Pfam" id="PF01529">
    <property type="entry name" value="DHHC"/>
    <property type="match status" value="1"/>
</dbReference>
<evidence type="ECO:0000256" key="8">
    <source>
        <dbReference type="ARBA" id="ARBA00023288"/>
    </source>
</evidence>
<name>A0A8K0EYQ8_BRALA</name>
<dbReference type="PROSITE" id="PS50216">
    <property type="entry name" value="DHHC"/>
    <property type="match status" value="1"/>
</dbReference>
<feature type="transmembrane region" description="Helical" evidence="10">
    <location>
        <begin position="208"/>
        <end position="229"/>
    </location>
</feature>